<proteinExistence type="predicted"/>
<organism evidence="7 8">
    <name type="scientific">Xylanibacter muris</name>
    <dbReference type="NCBI Taxonomy" id="2736290"/>
    <lineage>
        <taxon>Bacteria</taxon>
        <taxon>Pseudomonadati</taxon>
        <taxon>Bacteroidota</taxon>
        <taxon>Bacteroidia</taxon>
        <taxon>Bacteroidales</taxon>
        <taxon>Prevotellaceae</taxon>
        <taxon>Xylanibacter</taxon>
    </lineage>
</organism>
<feature type="transmembrane region" description="Helical" evidence="5">
    <location>
        <begin position="72"/>
        <end position="92"/>
    </location>
</feature>
<reference evidence="7 8" key="1">
    <citation type="submission" date="2020-05" db="EMBL/GenBank/DDBJ databases">
        <title>Distinct polysaccharide utilization as determinants for interspecies competition between intestinal Prevotella spp.</title>
        <authorList>
            <person name="Galvez E.J.C."/>
            <person name="Iljazovic A."/>
            <person name="Strowig T."/>
        </authorList>
    </citation>
    <scope>NUCLEOTIDE SEQUENCE [LARGE SCALE GENOMIC DNA]</scope>
    <source>
        <strain evidence="7 8">PMUR</strain>
    </source>
</reference>
<feature type="transmembrane region" description="Helical" evidence="5">
    <location>
        <begin position="174"/>
        <end position="192"/>
    </location>
</feature>
<feature type="transmembrane region" description="Helical" evidence="5">
    <location>
        <begin position="32"/>
        <end position="51"/>
    </location>
</feature>
<keyword evidence="2 5" id="KW-0812">Transmembrane</keyword>
<evidence type="ECO:0000259" key="6">
    <source>
        <dbReference type="Pfam" id="PF04932"/>
    </source>
</evidence>
<gene>
    <name evidence="7" type="ORF">HPS56_13175</name>
</gene>
<dbReference type="PANTHER" id="PTHR37422">
    <property type="entry name" value="TEICHURONIC ACID BIOSYNTHESIS PROTEIN TUAE"/>
    <property type="match status" value="1"/>
</dbReference>
<feature type="transmembrane region" description="Helical" evidence="5">
    <location>
        <begin position="258"/>
        <end position="279"/>
    </location>
</feature>
<keyword evidence="7" id="KW-0436">Ligase</keyword>
<keyword evidence="4 5" id="KW-0472">Membrane</keyword>
<evidence type="ECO:0000256" key="2">
    <source>
        <dbReference type="ARBA" id="ARBA00022692"/>
    </source>
</evidence>
<dbReference type="RefSeq" id="WP_172277580.1">
    <property type="nucleotide sequence ID" value="NZ_CASHFH010000029.1"/>
</dbReference>
<dbReference type="Pfam" id="PF04932">
    <property type="entry name" value="Wzy_C"/>
    <property type="match status" value="1"/>
</dbReference>
<dbReference type="Gene3D" id="1.25.40.10">
    <property type="entry name" value="Tetratricopeptide repeat domain"/>
    <property type="match status" value="1"/>
</dbReference>
<evidence type="ECO:0000256" key="5">
    <source>
        <dbReference type="SAM" id="Phobius"/>
    </source>
</evidence>
<sequence>MRNITLLIICALPVAASVFTAGKWFSDYMIMPKWYGMIIMLALSITILCTLRIAGMCKGLSSEKLWTQMEKAVMTVCALQALFMISQHYGIIPPYGMYTTGSFENAAGFASCMALSMPLALRRLTETGYKGKCIIITYILLCVTAVVCSGSRTGILCIIVSGCIMLCRMLSIKYAAIIPVAIIAAAISAVAIKTDSTNGRWFILQRTAELIKRHPITGDGTGTFDREYMNIQAEYFKNNPDCEYSMLADNIHHPLNELMLVAVDFGIIGFAILAAISLFTVCHARKNTNRLTHTGLHILAVILLFSMFSYPFLYPFTWIMLAAAIFCIFEKGIRINRYAILFITPLAVAGATYIIFKAKTDRQLQRILETAEYRPARKCVPMYEAYYNEKRNDYSYLYSLAVMQFDAGLYRRALKTAMECSKILADYDLCLLLGDINRELRNFSDATHWYKQAHFMCPSRITPLYETYMIYRQTENTTERRRMADIILNKPVKIKSETVNQMLDEIRGYEN</sequence>
<dbReference type="PANTHER" id="PTHR37422:SF13">
    <property type="entry name" value="LIPOPOLYSACCHARIDE BIOSYNTHESIS PROTEIN PA4999-RELATED"/>
    <property type="match status" value="1"/>
</dbReference>
<evidence type="ECO:0000313" key="7">
    <source>
        <dbReference type="EMBL" id="NPD93263.1"/>
    </source>
</evidence>
<comment type="caution">
    <text evidence="7">The sequence shown here is derived from an EMBL/GenBank/DDBJ whole genome shotgun (WGS) entry which is preliminary data.</text>
</comment>
<dbReference type="EMBL" id="JABKKF010000022">
    <property type="protein sequence ID" value="NPD93263.1"/>
    <property type="molecule type" value="Genomic_DNA"/>
</dbReference>
<evidence type="ECO:0000256" key="1">
    <source>
        <dbReference type="ARBA" id="ARBA00004141"/>
    </source>
</evidence>
<feature type="transmembrane region" description="Helical" evidence="5">
    <location>
        <begin position="291"/>
        <end position="310"/>
    </location>
</feature>
<feature type="transmembrane region" description="Helical" evidence="5">
    <location>
        <begin position="338"/>
        <end position="356"/>
    </location>
</feature>
<evidence type="ECO:0000256" key="3">
    <source>
        <dbReference type="ARBA" id="ARBA00022989"/>
    </source>
</evidence>
<evidence type="ECO:0000256" key="4">
    <source>
        <dbReference type="ARBA" id="ARBA00023136"/>
    </source>
</evidence>
<evidence type="ECO:0000313" key="8">
    <source>
        <dbReference type="Proteomes" id="UP000714420"/>
    </source>
</evidence>
<feature type="domain" description="O-antigen ligase-related" evidence="6">
    <location>
        <begin position="139"/>
        <end position="273"/>
    </location>
</feature>
<dbReference type="InterPro" id="IPR051533">
    <property type="entry name" value="WaaL-like"/>
</dbReference>
<keyword evidence="3 5" id="KW-1133">Transmembrane helix</keyword>
<dbReference type="Proteomes" id="UP000714420">
    <property type="component" value="Unassembled WGS sequence"/>
</dbReference>
<keyword evidence="8" id="KW-1185">Reference proteome</keyword>
<accession>A0ABX2APT0</accession>
<dbReference type="InterPro" id="IPR011990">
    <property type="entry name" value="TPR-like_helical_dom_sf"/>
</dbReference>
<comment type="subcellular location">
    <subcellularLocation>
        <location evidence="1">Membrane</location>
        <topology evidence="1">Multi-pass membrane protein</topology>
    </subcellularLocation>
</comment>
<feature type="transmembrane region" description="Helical" evidence="5">
    <location>
        <begin position="134"/>
        <end position="167"/>
    </location>
</feature>
<dbReference type="InterPro" id="IPR007016">
    <property type="entry name" value="O-antigen_ligase-rel_domated"/>
</dbReference>
<name>A0ABX2APT0_9BACT</name>
<dbReference type="GO" id="GO:0016874">
    <property type="term" value="F:ligase activity"/>
    <property type="evidence" value="ECO:0007669"/>
    <property type="project" value="UniProtKB-KW"/>
</dbReference>
<protein>
    <submittedName>
        <fullName evidence="7">O-antigen ligase family protein</fullName>
    </submittedName>
</protein>
<dbReference type="SUPFAM" id="SSF48452">
    <property type="entry name" value="TPR-like"/>
    <property type="match status" value="1"/>
</dbReference>